<gene>
    <name evidence="1" type="ORF">PENTCL1PPCAC_24773</name>
</gene>
<feature type="non-terminal residue" evidence="1">
    <location>
        <position position="67"/>
    </location>
</feature>
<evidence type="ECO:0000313" key="2">
    <source>
        <dbReference type="Proteomes" id="UP001432027"/>
    </source>
</evidence>
<evidence type="ECO:0000313" key="1">
    <source>
        <dbReference type="EMBL" id="GMT02599.1"/>
    </source>
</evidence>
<reference evidence="1" key="1">
    <citation type="submission" date="2023-10" db="EMBL/GenBank/DDBJ databases">
        <title>Genome assembly of Pristionchus species.</title>
        <authorList>
            <person name="Yoshida K."/>
            <person name="Sommer R.J."/>
        </authorList>
    </citation>
    <scope>NUCLEOTIDE SEQUENCE</scope>
    <source>
        <strain evidence="1">RS0144</strain>
    </source>
</reference>
<dbReference type="EMBL" id="BTSX01000005">
    <property type="protein sequence ID" value="GMT02599.1"/>
    <property type="molecule type" value="Genomic_DNA"/>
</dbReference>
<dbReference type="AlphaFoldDB" id="A0AAV5U6Z2"/>
<proteinExistence type="predicted"/>
<name>A0AAV5U6Z2_9BILA</name>
<feature type="non-terminal residue" evidence="1">
    <location>
        <position position="1"/>
    </location>
</feature>
<protein>
    <submittedName>
        <fullName evidence="1">Uncharacterized protein</fullName>
    </submittedName>
</protein>
<dbReference type="Proteomes" id="UP001432027">
    <property type="component" value="Unassembled WGS sequence"/>
</dbReference>
<keyword evidence="2" id="KW-1185">Reference proteome</keyword>
<sequence length="67" mass="8059">TKKFKWIRILKRTIKLRPRCSTRNHTHVTRLHKFVNDKGLHPEYPPYLPIKIEYGVITLANIILDEH</sequence>
<accession>A0AAV5U6Z2</accession>
<comment type="caution">
    <text evidence="1">The sequence shown here is derived from an EMBL/GenBank/DDBJ whole genome shotgun (WGS) entry which is preliminary data.</text>
</comment>
<organism evidence="1 2">
    <name type="scientific">Pristionchus entomophagus</name>
    <dbReference type="NCBI Taxonomy" id="358040"/>
    <lineage>
        <taxon>Eukaryota</taxon>
        <taxon>Metazoa</taxon>
        <taxon>Ecdysozoa</taxon>
        <taxon>Nematoda</taxon>
        <taxon>Chromadorea</taxon>
        <taxon>Rhabditida</taxon>
        <taxon>Rhabditina</taxon>
        <taxon>Diplogasteromorpha</taxon>
        <taxon>Diplogasteroidea</taxon>
        <taxon>Neodiplogasteridae</taxon>
        <taxon>Pristionchus</taxon>
    </lineage>
</organism>